<evidence type="ECO:0000256" key="5">
    <source>
        <dbReference type="ARBA" id="ARBA00022692"/>
    </source>
</evidence>
<evidence type="ECO:0000313" key="11">
    <source>
        <dbReference type="EMBL" id="QII81535.1"/>
    </source>
</evidence>
<dbReference type="EMBL" id="CP049740">
    <property type="protein sequence ID" value="QII81535.1"/>
    <property type="molecule type" value="Genomic_DNA"/>
</dbReference>
<comment type="subunit">
    <text evidence="10">The complex is composed of six subunits: RnfA, RnfB, RnfC, RnfD, RnfE and RnfG.</text>
</comment>
<evidence type="ECO:0000256" key="4">
    <source>
        <dbReference type="ARBA" id="ARBA00022643"/>
    </source>
</evidence>
<feature type="transmembrane region" description="Helical" evidence="10">
    <location>
        <begin position="267"/>
        <end position="285"/>
    </location>
</feature>
<dbReference type="InterPro" id="IPR004338">
    <property type="entry name" value="NqrB/RnfD"/>
</dbReference>
<keyword evidence="9 10" id="KW-0472">Membrane</keyword>
<evidence type="ECO:0000256" key="2">
    <source>
        <dbReference type="ARBA" id="ARBA00022553"/>
    </source>
</evidence>
<dbReference type="GO" id="GO:0055085">
    <property type="term" value="P:transmembrane transport"/>
    <property type="evidence" value="ECO:0007669"/>
    <property type="project" value="InterPro"/>
</dbReference>
<dbReference type="Pfam" id="PF03116">
    <property type="entry name" value="NQR2_RnfD_RnfE"/>
    <property type="match status" value="1"/>
</dbReference>
<feature type="modified residue" description="FMN phosphoryl threonine" evidence="10">
    <location>
        <position position="156"/>
    </location>
</feature>
<evidence type="ECO:0000256" key="10">
    <source>
        <dbReference type="HAMAP-Rule" id="MF_00462"/>
    </source>
</evidence>
<keyword evidence="4 10" id="KW-0288">FMN</keyword>
<comment type="similarity">
    <text evidence="10">Belongs to the NqrB/RnfD family.</text>
</comment>
<keyword evidence="12" id="KW-1185">Reference proteome</keyword>
<dbReference type="AlphaFoldDB" id="A0A6G7K8F5"/>
<accession>A0A6G7K8F5</accession>
<dbReference type="KEGG" id="jar:G7057_02965"/>
<keyword evidence="2 10" id="KW-0597">Phosphoprotein</keyword>
<feature type="transmembrane region" description="Helical" evidence="10">
    <location>
        <begin position="47"/>
        <end position="65"/>
    </location>
</feature>
<evidence type="ECO:0000256" key="9">
    <source>
        <dbReference type="ARBA" id="ARBA00023136"/>
    </source>
</evidence>
<comment type="subcellular location">
    <subcellularLocation>
        <location evidence="10">Cell membrane</location>
        <topology evidence="10">Multi-pass membrane protein</topology>
    </subcellularLocation>
</comment>
<organism evidence="11 12">
    <name type="scientific">Jeotgalibaca arthritidis</name>
    <dbReference type="NCBI Taxonomy" id="1868794"/>
    <lineage>
        <taxon>Bacteria</taxon>
        <taxon>Bacillati</taxon>
        <taxon>Bacillota</taxon>
        <taxon>Bacilli</taxon>
        <taxon>Lactobacillales</taxon>
        <taxon>Carnobacteriaceae</taxon>
        <taxon>Jeotgalibaca</taxon>
    </lineage>
</organism>
<dbReference type="Proteomes" id="UP000501451">
    <property type="component" value="Chromosome"/>
</dbReference>
<protein>
    <recommendedName>
        <fullName evidence="10">Ion-translocating oxidoreductase complex subunit D</fullName>
        <ecNumber evidence="10">7.-.-.-</ecNumber>
    </recommendedName>
    <alternativeName>
        <fullName evidence="10">Rnf electron transport complex subunit D</fullName>
    </alternativeName>
</protein>
<dbReference type="RefSeq" id="WP_166161202.1">
    <property type="nucleotide sequence ID" value="NZ_CP049740.1"/>
</dbReference>
<proteinExistence type="inferred from homology"/>
<keyword evidence="5 10" id="KW-0812">Transmembrane</keyword>
<evidence type="ECO:0000313" key="12">
    <source>
        <dbReference type="Proteomes" id="UP000501451"/>
    </source>
</evidence>
<evidence type="ECO:0000256" key="3">
    <source>
        <dbReference type="ARBA" id="ARBA00022630"/>
    </source>
</evidence>
<evidence type="ECO:0000256" key="1">
    <source>
        <dbReference type="ARBA" id="ARBA00022448"/>
    </source>
</evidence>
<keyword evidence="3 10" id="KW-0285">Flavoprotein</keyword>
<dbReference type="EC" id="7.-.-.-" evidence="10"/>
<keyword evidence="1 10" id="KW-0813">Transport</keyword>
<reference evidence="11 12" key="1">
    <citation type="journal article" date="2017" name="Int. J. Syst. Evol. Microbiol.">
        <title>Jeotgalibaca porci sp. nov. and Jeotgalibaca arthritidis sp. nov., isolated from pigs, and emended description of the genus Jeotgalibaca.</title>
        <authorList>
            <person name="Zamora L."/>
            <person name="Perez-Sancho M."/>
            <person name="Dominguez L."/>
            <person name="Fernandez-Garayzabal J.F."/>
            <person name="Vela A.I."/>
        </authorList>
    </citation>
    <scope>NUCLEOTIDE SEQUENCE [LARGE SCALE GENOMIC DNA]</scope>
    <source>
        <strain evidence="11 12">CECT 9157</strain>
    </source>
</reference>
<feature type="transmembrane region" description="Helical" evidence="10">
    <location>
        <begin position="291"/>
        <end position="310"/>
    </location>
</feature>
<evidence type="ECO:0000256" key="8">
    <source>
        <dbReference type="ARBA" id="ARBA00022989"/>
    </source>
</evidence>
<keyword evidence="7 10" id="KW-0249">Electron transport</keyword>
<dbReference type="NCBIfam" id="TIGR01946">
    <property type="entry name" value="rnfD"/>
    <property type="match status" value="1"/>
</dbReference>
<dbReference type="PANTHER" id="PTHR30578">
    <property type="entry name" value="ELECTRON TRANSPORT COMPLEX PROTEIN RNFD"/>
    <property type="match status" value="1"/>
</dbReference>
<dbReference type="GO" id="GO:0022900">
    <property type="term" value="P:electron transport chain"/>
    <property type="evidence" value="ECO:0007669"/>
    <property type="project" value="UniProtKB-UniRule"/>
</dbReference>
<dbReference type="InterPro" id="IPR011303">
    <property type="entry name" value="RnfD_bac"/>
</dbReference>
<sequence length="333" mass="36281">MNQIKELSISRSPHLYAKPSAQWVMLQVIISLLFPTSAAIYFFGWHVLVMLIVGVVTAVLSEYLFQKIARRKSTIKDLSAVITGMLIALSLPVTAPLWTIAVGSIFAIIIVKQIGGGIGRNIFNPAVAARVMLKVFFSPWITNWVLPGEDIVSTATPLEYIGHMTTSLPSEGIPSLTDLFLGVGLGGPIGETSKLMILIGMIYLIIKRVISPNLPIIYLATLALTTSIAGGFQFDYYMTHVLSGTACFAAVYMITDYSSQPLTRDGKLLYALGAGLLTAIIRLLFNFPGGVGIAILIMNALSPAIDRYLAPRIYGHQQRLKKNKAVREKVVIK</sequence>
<keyword evidence="8 10" id="KW-1133">Transmembrane helix</keyword>
<dbReference type="HAMAP" id="MF_00462">
    <property type="entry name" value="RsxD_RnfD"/>
    <property type="match status" value="1"/>
</dbReference>
<comment type="function">
    <text evidence="10">Part of a membrane-bound complex that couples electron transfer with translocation of ions across the membrane.</text>
</comment>
<dbReference type="GO" id="GO:0005886">
    <property type="term" value="C:plasma membrane"/>
    <property type="evidence" value="ECO:0007669"/>
    <property type="project" value="UniProtKB-SubCell"/>
</dbReference>
<keyword evidence="6 10" id="KW-1278">Translocase</keyword>
<gene>
    <name evidence="10" type="primary">rnfD</name>
    <name evidence="11" type="ORF">G7057_02965</name>
</gene>
<feature type="transmembrane region" description="Helical" evidence="10">
    <location>
        <begin position="213"/>
        <end position="230"/>
    </location>
</feature>
<feature type="transmembrane region" description="Helical" evidence="10">
    <location>
        <begin position="21"/>
        <end position="41"/>
    </location>
</feature>
<evidence type="ECO:0000256" key="7">
    <source>
        <dbReference type="ARBA" id="ARBA00022982"/>
    </source>
</evidence>
<dbReference type="PANTHER" id="PTHR30578:SF0">
    <property type="entry name" value="ION-TRANSLOCATING OXIDOREDUCTASE COMPLEX SUBUNIT D"/>
    <property type="match status" value="1"/>
</dbReference>
<feature type="transmembrane region" description="Helical" evidence="10">
    <location>
        <begin position="236"/>
        <end position="255"/>
    </location>
</feature>
<keyword evidence="10" id="KW-1003">Cell membrane</keyword>
<name>A0A6G7K8F5_9LACT</name>
<evidence type="ECO:0000256" key="6">
    <source>
        <dbReference type="ARBA" id="ARBA00022967"/>
    </source>
</evidence>
<feature type="transmembrane region" description="Helical" evidence="10">
    <location>
        <begin position="86"/>
        <end position="111"/>
    </location>
</feature>
<comment type="cofactor">
    <cofactor evidence="10">
        <name>FMN</name>
        <dbReference type="ChEBI" id="CHEBI:58210"/>
    </cofactor>
</comment>